<sequence length="318" mass="35942">MKRILITGALGQIGTELTVKLREIYGEENVLPTDLRIPEWGKMKDTPFEILDVTDSEAVMEMTKKFKPDTIIHLAALLSAVAERTPKRAWDINMGGLMNTLEAAREVGAQYFTPSSIGSFGPSTPKDNTPQETIQRPSTMYGVNKVAGELLLDYYYERFGVDTRSVRFPGLISYEQEPGGGTTDYACEIYFEAVKNGTYTSFIDKGTYMDMMYIDDAINCIIDLLQADPEKLSVRNAFNVSAMSIDPEMVAESIKKHIPEFELKYDVDPMRQAIAESWPNSLDCDEAKEQWNFKCEYDLDKMTEKMLSGIREKMNTAK</sequence>
<accession>A0A6V7R1D5</accession>
<comment type="similarity">
    <text evidence="1">Belongs to the NAD(P)-dependent epimerase/dehydratase family.</text>
</comment>
<dbReference type="RefSeq" id="WP_186084436.1">
    <property type="nucleotide sequence ID" value="NZ_BMDB01000003.1"/>
</dbReference>
<dbReference type="Proteomes" id="UP000521032">
    <property type="component" value="Unassembled WGS sequence"/>
</dbReference>
<evidence type="ECO:0000259" key="3">
    <source>
        <dbReference type="Pfam" id="PF01370"/>
    </source>
</evidence>
<dbReference type="FunFam" id="3.40.50.720:FF:000077">
    <property type="entry name" value="L-threonine 3-dehydrogenase, mitochondrial"/>
    <property type="match status" value="1"/>
</dbReference>
<dbReference type="GO" id="GO:0006567">
    <property type="term" value="P:L-threonine catabolic process"/>
    <property type="evidence" value="ECO:0007669"/>
    <property type="project" value="TreeGrafter"/>
</dbReference>
<reference evidence="4 5" key="1">
    <citation type="submission" date="2020-07" db="EMBL/GenBank/DDBJ databases">
        <authorList>
            <person name="Criscuolo A."/>
        </authorList>
    </citation>
    <scope>NUCLEOTIDE SEQUENCE [LARGE SCALE GENOMIC DNA]</scope>
    <source>
        <strain evidence="5">CIP 111030</strain>
    </source>
</reference>
<feature type="domain" description="NAD-dependent epimerase/dehydratase" evidence="3">
    <location>
        <begin position="4"/>
        <end position="228"/>
    </location>
</feature>
<comment type="caution">
    <text evidence="4">The sequence shown here is derived from an EMBL/GenBank/DDBJ whole genome shotgun (WGS) entry which is preliminary data.</text>
</comment>
<evidence type="ECO:0000256" key="2">
    <source>
        <dbReference type="SAM" id="MobiDB-lite"/>
    </source>
</evidence>
<dbReference type="PANTHER" id="PTHR42687:SF1">
    <property type="entry name" value="L-THREONINE 3-DEHYDROGENASE, MITOCHONDRIAL"/>
    <property type="match status" value="1"/>
</dbReference>
<dbReference type="InterPro" id="IPR051225">
    <property type="entry name" value="NAD(P)_epim/dehydratase"/>
</dbReference>
<evidence type="ECO:0000313" key="5">
    <source>
        <dbReference type="Proteomes" id="UP000521032"/>
    </source>
</evidence>
<organism evidence="4 5">
    <name type="scientific">Phocicoccus schoeneichii</name>
    <dbReference type="NCBI Taxonomy" id="1812261"/>
    <lineage>
        <taxon>Bacteria</taxon>
        <taxon>Bacillati</taxon>
        <taxon>Bacillota</taxon>
        <taxon>Bacilli</taxon>
        <taxon>Bacillales</taxon>
        <taxon>Salinicoccaceae</taxon>
        <taxon>Phocicoccus</taxon>
    </lineage>
</organism>
<dbReference type="InterPro" id="IPR036291">
    <property type="entry name" value="NAD(P)-bd_dom_sf"/>
</dbReference>
<gene>
    <name evidence="4" type="ORF">JEOSCH030_00094</name>
</gene>
<dbReference type="AlphaFoldDB" id="A0A6V7R1D5"/>
<dbReference type="GO" id="GO:0008743">
    <property type="term" value="F:L-threonine 3-dehydrogenase activity"/>
    <property type="evidence" value="ECO:0007669"/>
    <property type="project" value="TreeGrafter"/>
</dbReference>
<dbReference type="Pfam" id="PF01370">
    <property type="entry name" value="Epimerase"/>
    <property type="match status" value="1"/>
</dbReference>
<evidence type="ECO:0000256" key="1">
    <source>
        <dbReference type="ARBA" id="ARBA00007637"/>
    </source>
</evidence>
<feature type="region of interest" description="Disordered" evidence="2">
    <location>
        <begin position="115"/>
        <end position="134"/>
    </location>
</feature>
<name>A0A6V7R1D5_9BACL</name>
<dbReference type="Gene3D" id="3.40.50.720">
    <property type="entry name" value="NAD(P)-binding Rossmann-like Domain"/>
    <property type="match status" value="1"/>
</dbReference>
<dbReference type="InterPro" id="IPR001509">
    <property type="entry name" value="Epimerase_deHydtase"/>
</dbReference>
<dbReference type="SUPFAM" id="SSF51735">
    <property type="entry name" value="NAD(P)-binding Rossmann-fold domains"/>
    <property type="match status" value="1"/>
</dbReference>
<protein>
    <submittedName>
        <fullName evidence="4">Putative epimerase/dehydratase</fullName>
    </submittedName>
</protein>
<proteinExistence type="inferred from homology"/>
<keyword evidence="5" id="KW-1185">Reference proteome</keyword>
<evidence type="ECO:0000313" key="4">
    <source>
        <dbReference type="EMBL" id="CAD2070823.1"/>
    </source>
</evidence>
<dbReference type="EMBL" id="CAJEWE010000003">
    <property type="protein sequence ID" value="CAD2070823.1"/>
    <property type="molecule type" value="Genomic_DNA"/>
</dbReference>
<dbReference type="PANTHER" id="PTHR42687">
    <property type="entry name" value="L-THREONINE 3-DEHYDROGENASE"/>
    <property type="match status" value="1"/>
</dbReference>